<dbReference type="Proteomes" id="UP001589755">
    <property type="component" value="Unassembled WGS sequence"/>
</dbReference>
<protein>
    <submittedName>
        <fullName evidence="1">Thioesterase family protein</fullName>
    </submittedName>
</protein>
<dbReference type="CDD" id="cd00586">
    <property type="entry name" value="4HBT"/>
    <property type="match status" value="1"/>
</dbReference>
<dbReference type="InterPro" id="IPR051490">
    <property type="entry name" value="THEM6_lcsJ_thioesterase"/>
</dbReference>
<keyword evidence="2" id="KW-1185">Reference proteome</keyword>
<dbReference type="EMBL" id="JBHLXD010000047">
    <property type="protein sequence ID" value="MFC0210310.1"/>
    <property type="molecule type" value="Genomic_DNA"/>
</dbReference>
<dbReference type="RefSeq" id="WP_261522291.1">
    <property type="nucleotide sequence ID" value="NZ_JAODNW010000024.1"/>
</dbReference>
<comment type="caution">
    <text evidence="1">The sequence shown here is derived from an EMBL/GenBank/DDBJ whole genome shotgun (WGS) entry which is preliminary data.</text>
</comment>
<dbReference type="PANTHER" id="PTHR12475">
    <property type="match status" value="1"/>
</dbReference>
<dbReference type="PANTHER" id="PTHR12475:SF4">
    <property type="entry name" value="PROTEIN THEM6"/>
    <property type="match status" value="1"/>
</dbReference>
<organism evidence="1 2">
    <name type="scientific">Chelativorans intermedius</name>
    <dbReference type="NCBI Taxonomy" id="515947"/>
    <lineage>
        <taxon>Bacteria</taxon>
        <taxon>Pseudomonadati</taxon>
        <taxon>Pseudomonadota</taxon>
        <taxon>Alphaproteobacteria</taxon>
        <taxon>Hyphomicrobiales</taxon>
        <taxon>Phyllobacteriaceae</taxon>
        <taxon>Chelativorans</taxon>
    </lineage>
</organism>
<sequence length="181" mass="20550">MYVWMRLLRIAATHRRRGRIAVGQEGRLSFRCLPSDIDMNLHLNNARYMMLADVGRMDIFFRSGLLSTARRRGWGPLLGGLQASYVREIRLWQRFDIHSSIETWEETQIIGRHRFVLEDGRTAAIILTTGGVYDFKGRRFVEAGEVMAILGHADAPRPPDAAERAFMASHRALRTAAKGGP</sequence>
<accession>A0ABV6DCD2</accession>
<evidence type="ECO:0000313" key="2">
    <source>
        <dbReference type="Proteomes" id="UP001589755"/>
    </source>
</evidence>
<name>A0ABV6DCD2_9HYPH</name>
<proteinExistence type="predicted"/>
<dbReference type="SUPFAM" id="SSF54637">
    <property type="entry name" value="Thioesterase/thiol ester dehydrase-isomerase"/>
    <property type="match status" value="1"/>
</dbReference>
<dbReference type="InterPro" id="IPR029069">
    <property type="entry name" value="HotDog_dom_sf"/>
</dbReference>
<dbReference type="Pfam" id="PF13279">
    <property type="entry name" value="4HBT_2"/>
    <property type="match status" value="1"/>
</dbReference>
<dbReference type="Gene3D" id="3.10.129.10">
    <property type="entry name" value="Hotdog Thioesterase"/>
    <property type="match status" value="1"/>
</dbReference>
<gene>
    <name evidence="1" type="ORF">ACFFJ2_18075</name>
</gene>
<reference evidence="1 2" key="1">
    <citation type="submission" date="2024-09" db="EMBL/GenBank/DDBJ databases">
        <authorList>
            <person name="Sun Q."/>
            <person name="Mori K."/>
        </authorList>
    </citation>
    <scope>NUCLEOTIDE SEQUENCE [LARGE SCALE GENOMIC DNA]</scope>
    <source>
        <strain evidence="1 2">CCM 8543</strain>
    </source>
</reference>
<evidence type="ECO:0000313" key="1">
    <source>
        <dbReference type="EMBL" id="MFC0210310.1"/>
    </source>
</evidence>